<dbReference type="InterPro" id="IPR051257">
    <property type="entry name" value="Diverse_CBS-Domain"/>
</dbReference>
<dbReference type="Gene3D" id="3.10.580.10">
    <property type="entry name" value="CBS-domain"/>
    <property type="match status" value="1"/>
</dbReference>
<dbReference type="InterPro" id="IPR046342">
    <property type="entry name" value="CBS_dom_sf"/>
</dbReference>
<evidence type="ECO:0000313" key="4">
    <source>
        <dbReference type="EMBL" id="CAE0659276.1"/>
    </source>
</evidence>
<dbReference type="EMBL" id="HBIV01014836">
    <property type="protein sequence ID" value="CAE0659276.1"/>
    <property type="molecule type" value="Transcribed_RNA"/>
</dbReference>
<dbReference type="Pfam" id="PF00571">
    <property type="entry name" value="CBS"/>
    <property type="match status" value="1"/>
</dbReference>
<keyword evidence="1 2" id="KW-0129">CBS domain</keyword>
<dbReference type="InterPro" id="IPR000644">
    <property type="entry name" value="CBS_dom"/>
</dbReference>
<reference evidence="4" key="1">
    <citation type="submission" date="2021-01" db="EMBL/GenBank/DDBJ databases">
        <authorList>
            <person name="Corre E."/>
            <person name="Pelletier E."/>
            <person name="Niang G."/>
            <person name="Scheremetjew M."/>
            <person name="Finn R."/>
            <person name="Kale V."/>
            <person name="Holt S."/>
            <person name="Cochrane G."/>
            <person name="Meng A."/>
            <person name="Brown T."/>
            <person name="Cohen L."/>
        </authorList>
    </citation>
    <scope>NUCLEOTIDE SEQUENCE</scope>
    <source>
        <strain evidence="4">CCCM811</strain>
    </source>
</reference>
<evidence type="ECO:0000256" key="1">
    <source>
        <dbReference type="ARBA" id="ARBA00023122"/>
    </source>
</evidence>
<dbReference type="PANTHER" id="PTHR43080">
    <property type="entry name" value="CBS DOMAIN-CONTAINING PROTEIN CBSX3, MITOCHONDRIAL"/>
    <property type="match status" value="1"/>
</dbReference>
<dbReference type="SUPFAM" id="SSF54631">
    <property type="entry name" value="CBS-domain pair"/>
    <property type="match status" value="1"/>
</dbReference>
<dbReference type="PROSITE" id="PS51371">
    <property type="entry name" value="CBS"/>
    <property type="match status" value="1"/>
</dbReference>
<accession>A0A7S4DMM2</accession>
<dbReference type="AlphaFoldDB" id="A0A7S4DMM2"/>
<dbReference type="PANTHER" id="PTHR43080:SF2">
    <property type="entry name" value="CBS DOMAIN-CONTAINING PROTEIN"/>
    <property type="match status" value="1"/>
</dbReference>
<gene>
    <name evidence="4" type="ORF">LGLO00237_LOCUS10852</name>
</gene>
<protein>
    <recommendedName>
        <fullName evidence="3">CBS domain-containing protein</fullName>
    </recommendedName>
</protein>
<sequence length="108" mass="11796">MTRQNDILGIITERDVVRRALDNKSGDMTALVASDIMTKKEDLITVSTSDSVWDLTKIFLERGIRAAPVLDDGGQLVGFVSIRDAVAQLVEDHSAEIVSLNGYINGSY</sequence>
<feature type="domain" description="CBS" evidence="3">
    <location>
        <begin position="37"/>
        <end position="96"/>
    </location>
</feature>
<name>A0A7S4DMM2_9EUKA</name>
<dbReference type="SMART" id="SM00116">
    <property type="entry name" value="CBS"/>
    <property type="match status" value="1"/>
</dbReference>
<proteinExistence type="predicted"/>
<organism evidence="4">
    <name type="scientific">Lotharella globosa</name>
    <dbReference type="NCBI Taxonomy" id="91324"/>
    <lineage>
        <taxon>Eukaryota</taxon>
        <taxon>Sar</taxon>
        <taxon>Rhizaria</taxon>
        <taxon>Cercozoa</taxon>
        <taxon>Chlorarachniophyceae</taxon>
        <taxon>Lotharella</taxon>
    </lineage>
</organism>
<evidence type="ECO:0000259" key="3">
    <source>
        <dbReference type="PROSITE" id="PS51371"/>
    </source>
</evidence>
<evidence type="ECO:0000256" key="2">
    <source>
        <dbReference type="PROSITE-ProRule" id="PRU00703"/>
    </source>
</evidence>